<dbReference type="PROSITE" id="PS50071">
    <property type="entry name" value="HOMEOBOX_2"/>
    <property type="match status" value="1"/>
</dbReference>
<dbReference type="GO" id="GO:0003677">
    <property type="term" value="F:DNA binding"/>
    <property type="evidence" value="ECO:0007669"/>
    <property type="project" value="UniProtKB-UniRule"/>
</dbReference>
<proteinExistence type="predicted"/>
<dbReference type="EMBL" id="LFJN01000025">
    <property type="protein sequence ID" value="KPI37294.1"/>
    <property type="molecule type" value="Genomic_DNA"/>
</dbReference>
<dbReference type="VEuPathDB" id="FungiDB:AB675_1522"/>
<feature type="compositionally biased region" description="Low complexity" evidence="6">
    <location>
        <begin position="366"/>
        <end position="376"/>
    </location>
</feature>
<feature type="compositionally biased region" description="Low complexity" evidence="6">
    <location>
        <begin position="302"/>
        <end position="319"/>
    </location>
</feature>
<dbReference type="PROSITE" id="PS00028">
    <property type="entry name" value="ZINC_FINGER_C2H2_1"/>
    <property type="match status" value="1"/>
</dbReference>
<feature type="region of interest" description="Disordered" evidence="6">
    <location>
        <begin position="223"/>
        <end position="274"/>
    </location>
</feature>
<dbReference type="Proteomes" id="UP000038010">
    <property type="component" value="Unassembled WGS sequence"/>
</dbReference>
<keyword evidence="4" id="KW-0862">Zinc</keyword>
<reference evidence="9 10" key="1">
    <citation type="submission" date="2015-06" db="EMBL/GenBank/DDBJ databases">
        <title>Draft genome of the ant-associated black yeast Phialophora attae CBS 131958.</title>
        <authorList>
            <person name="Moreno L.F."/>
            <person name="Stielow B.J."/>
            <person name="de Hoog S."/>
            <person name="Vicente V.A."/>
            <person name="Weiss V.A."/>
            <person name="de Vries M."/>
            <person name="Cruz L.M."/>
            <person name="Souza E.M."/>
        </authorList>
    </citation>
    <scope>NUCLEOTIDE SEQUENCE [LARGE SCALE GENOMIC DNA]</scope>
    <source>
        <strain evidence="9 10">CBS 131958</strain>
    </source>
</reference>
<feature type="compositionally biased region" description="Polar residues" evidence="6">
    <location>
        <begin position="325"/>
        <end position="343"/>
    </location>
</feature>
<keyword evidence="3 5" id="KW-0539">Nucleus</keyword>
<evidence type="ECO:0000259" key="8">
    <source>
        <dbReference type="PROSITE" id="PS50157"/>
    </source>
</evidence>
<feature type="compositionally biased region" description="Polar residues" evidence="6">
    <location>
        <begin position="287"/>
        <end position="301"/>
    </location>
</feature>
<dbReference type="SMART" id="SM00355">
    <property type="entry name" value="ZnF_C2H2"/>
    <property type="match status" value="3"/>
</dbReference>
<dbReference type="InterPro" id="IPR001356">
    <property type="entry name" value="HD"/>
</dbReference>
<comment type="caution">
    <text evidence="9">The sequence shown here is derived from an EMBL/GenBank/DDBJ whole genome shotgun (WGS) entry which is preliminary data.</text>
</comment>
<dbReference type="SMART" id="SM00389">
    <property type="entry name" value="HOX"/>
    <property type="match status" value="1"/>
</dbReference>
<organism evidence="9 10">
    <name type="scientific">Cyphellophora attinorum</name>
    <dbReference type="NCBI Taxonomy" id="1664694"/>
    <lineage>
        <taxon>Eukaryota</taxon>
        <taxon>Fungi</taxon>
        <taxon>Dikarya</taxon>
        <taxon>Ascomycota</taxon>
        <taxon>Pezizomycotina</taxon>
        <taxon>Eurotiomycetes</taxon>
        <taxon>Chaetothyriomycetidae</taxon>
        <taxon>Chaetothyriales</taxon>
        <taxon>Cyphellophoraceae</taxon>
        <taxon>Cyphellophora</taxon>
    </lineage>
</organism>
<evidence type="ECO:0000259" key="7">
    <source>
        <dbReference type="PROSITE" id="PS50071"/>
    </source>
</evidence>
<dbReference type="InterPro" id="IPR006600">
    <property type="entry name" value="HTH_CenpB_DNA-bd_dom"/>
</dbReference>
<dbReference type="Pfam" id="PF05920">
    <property type="entry name" value="Homeobox_KN"/>
    <property type="match status" value="1"/>
</dbReference>
<feature type="compositionally biased region" description="Low complexity" evidence="6">
    <location>
        <begin position="344"/>
        <end position="356"/>
    </location>
</feature>
<dbReference type="OrthoDB" id="5399138at2759"/>
<feature type="compositionally biased region" description="Low complexity" evidence="6">
    <location>
        <begin position="807"/>
        <end position="820"/>
    </location>
</feature>
<dbReference type="InterPro" id="IPR013087">
    <property type="entry name" value="Znf_C2H2_type"/>
</dbReference>
<dbReference type="GO" id="GO:0006355">
    <property type="term" value="P:regulation of DNA-templated transcription"/>
    <property type="evidence" value="ECO:0007669"/>
    <property type="project" value="InterPro"/>
</dbReference>
<dbReference type="Pfam" id="PF03221">
    <property type="entry name" value="HTH_Tnp_Tc5"/>
    <property type="match status" value="1"/>
</dbReference>
<feature type="compositionally biased region" description="Low complexity" evidence="6">
    <location>
        <begin position="997"/>
        <end position="1009"/>
    </location>
</feature>
<keyword evidence="4" id="KW-0479">Metal-binding</keyword>
<keyword evidence="1 5" id="KW-0238">DNA-binding</keyword>
<protein>
    <recommendedName>
        <fullName evidence="11">Homeobox protein 4</fullName>
    </recommendedName>
</protein>
<feature type="DNA-binding region" description="Homeobox" evidence="5">
    <location>
        <begin position="170"/>
        <end position="232"/>
    </location>
</feature>
<dbReference type="InterPro" id="IPR008422">
    <property type="entry name" value="KN_HD"/>
</dbReference>
<feature type="region of interest" description="Disordered" evidence="6">
    <location>
        <begin position="572"/>
        <end position="636"/>
    </location>
</feature>
<evidence type="ECO:0008006" key="11">
    <source>
        <dbReference type="Google" id="ProtNLM"/>
    </source>
</evidence>
<dbReference type="SUPFAM" id="SSF46689">
    <property type="entry name" value="Homeodomain-like"/>
    <property type="match status" value="1"/>
</dbReference>
<comment type="subcellular location">
    <subcellularLocation>
        <location evidence="5">Nucleus</location>
    </subcellularLocation>
</comment>
<feature type="compositionally biased region" description="Basic residues" evidence="6">
    <location>
        <begin position="785"/>
        <end position="798"/>
    </location>
</feature>
<gene>
    <name evidence="9" type="ORF">AB675_1522</name>
</gene>
<feature type="compositionally biased region" description="Polar residues" evidence="6">
    <location>
        <begin position="604"/>
        <end position="626"/>
    </location>
</feature>
<dbReference type="GO" id="GO:0005634">
    <property type="term" value="C:nucleus"/>
    <property type="evidence" value="ECO:0007669"/>
    <property type="project" value="UniProtKB-SubCell"/>
</dbReference>
<accession>A0A0N1NX93</accession>
<evidence type="ECO:0000256" key="6">
    <source>
        <dbReference type="SAM" id="MobiDB-lite"/>
    </source>
</evidence>
<feature type="domain" description="Homeobox" evidence="7">
    <location>
        <begin position="168"/>
        <end position="231"/>
    </location>
</feature>
<feature type="region of interest" description="Disordered" evidence="6">
    <location>
        <begin position="948"/>
        <end position="1011"/>
    </location>
</feature>
<feature type="region of interest" description="Disordered" evidence="6">
    <location>
        <begin position="286"/>
        <end position="376"/>
    </location>
</feature>
<name>A0A0N1NX93_9EURO</name>
<dbReference type="RefSeq" id="XP_017997257.1">
    <property type="nucleotide sequence ID" value="XM_018141420.1"/>
</dbReference>
<feature type="compositionally biased region" description="Low complexity" evidence="6">
    <location>
        <begin position="950"/>
        <end position="961"/>
    </location>
</feature>
<evidence type="ECO:0000256" key="2">
    <source>
        <dbReference type="ARBA" id="ARBA00023155"/>
    </source>
</evidence>
<keyword evidence="4" id="KW-0863">Zinc-finger</keyword>
<sequence length="1083" mass="118774">MEYFNFSGASDDQGVPPLDLDELSSLYPEYGQDEANECFDSLFFDKSHMLPVDPAPAVQPGPIMLKLINDIEIEAIPQLDDPDVSYPMFRAKNPCDLCARMGLDCYLASRGTMITGCTCCISLYKDCSFTHPKIPRGFVSNFKAIGEDKAETIFGREHQRSLKSFEEGRPRKTGARFPRDAVKILKQWLAEHSDHPYPNEREKDELKQLTGLKRSQISNWLANARRRGKVRPSEGSEPSSPLMGAIDIPGSGNTLSELNPLDRWKASPPENEPASMTAIARAVTATPMPSNRSLSRQNSLHNSRASSRQNSSSESTNISMLREPSVSSFETRESSTNSDLTFASSRSNQSKRSFSSGERRRRRRAPMTQRAAAQATKTRSARIFQCTFCTDTFPAKYDWQRHEKSLHLALERWTCCPGGGTYTIPSTGLAHCVFCSGLNPSAEHLESDHNFLVCQEQTVQERTFYRKDHLRQHLKLRHSAKFEKHMESWKTTTNEIKSCCGFCPSKFTTWSQRADHLAAHFRNGADMSTWTGGWGFEPSVERCVENAIPPYLIGHERQTMEPYVARMTKRGSLANTPMGNVRGRNRSTPGSSGSGSGVTYGTSAPTNTAATPRSGSMQPASGNVTDSDAFEEPDQLTRDSNCWGRLEQELAKYVTQFRLQNQLPTDKDLQSQARMIIYEDDDPWNYTCADNQTWLDTFKWQHGIGGVTDVMQQAGLGDVVDQEGNLANTSLVAGGAGGGLMGYGRDGDRLLDQVEVMAPYVIKGGNKATGGSQASATEGRIAKGPVRRHNGGRRTHKAVRTERAAKSSRGGSSVSSMSSRDSMDVPLGYGSVPNGGMSNEMDLDFEGVDFQNLNLDLGMNGDGLGNDGMIGDFGPATSMAAGYAPVNALQQQPSNNDDFFGGQGFELHADNKIPPNDQSMDFNFNMAHLLQSTQPPQPLNMNFNPQQIPNNLSNNNLASLDDAADDDDFGAPLQRSDTCISHGKDHSAGRCRVPTTSNQQRSSSLSSAYDSKRNATTVDDFYGRPGAINVSPGRQWSVPVAVPQGQVHPPDGKCCASSVPDLSFMSVEEVRALEGWTGNLGGD</sequence>
<dbReference type="GeneID" id="28733300"/>
<evidence type="ECO:0000313" key="10">
    <source>
        <dbReference type="Proteomes" id="UP000038010"/>
    </source>
</evidence>
<dbReference type="Gene3D" id="1.10.10.60">
    <property type="entry name" value="Homeodomain-like"/>
    <property type="match status" value="1"/>
</dbReference>
<feature type="domain" description="C2H2-type" evidence="8">
    <location>
        <begin position="384"/>
        <end position="412"/>
    </location>
</feature>
<evidence type="ECO:0000313" key="9">
    <source>
        <dbReference type="EMBL" id="KPI37294.1"/>
    </source>
</evidence>
<dbReference type="PANTHER" id="PTHR11850">
    <property type="entry name" value="HOMEOBOX PROTEIN TRANSCRIPTION FACTORS"/>
    <property type="match status" value="1"/>
</dbReference>
<dbReference type="InterPro" id="IPR009057">
    <property type="entry name" value="Homeodomain-like_sf"/>
</dbReference>
<feature type="region of interest" description="Disordered" evidence="6">
    <location>
        <begin position="784"/>
        <end position="826"/>
    </location>
</feature>
<keyword evidence="2 5" id="KW-0371">Homeobox</keyword>
<evidence type="ECO:0000256" key="1">
    <source>
        <dbReference type="ARBA" id="ARBA00023125"/>
    </source>
</evidence>
<evidence type="ECO:0000256" key="5">
    <source>
        <dbReference type="PROSITE-ProRule" id="PRU00108"/>
    </source>
</evidence>
<dbReference type="GO" id="GO:0008270">
    <property type="term" value="F:zinc ion binding"/>
    <property type="evidence" value="ECO:0007669"/>
    <property type="project" value="UniProtKB-KW"/>
</dbReference>
<dbReference type="STRING" id="1664694.A0A0N1NX93"/>
<dbReference type="CDD" id="cd00086">
    <property type="entry name" value="homeodomain"/>
    <property type="match status" value="1"/>
</dbReference>
<evidence type="ECO:0000256" key="4">
    <source>
        <dbReference type="PROSITE-ProRule" id="PRU00042"/>
    </source>
</evidence>
<dbReference type="PROSITE" id="PS50157">
    <property type="entry name" value="ZINC_FINGER_C2H2_2"/>
    <property type="match status" value="1"/>
</dbReference>
<dbReference type="InterPro" id="IPR050224">
    <property type="entry name" value="TALE_homeobox"/>
</dbReference>
<keyword evidence="10" id="KW-1185">Reference proteome</keyword>
<evidence type="ECO:0000256" key="3">
    <source>
        <dbReference type="ARBA" id="ARBA00023242"/>
    </source>
</evidence>
<dbReference type="AlphaFoldDB" id="A0A0N1NX93"/>